<dbReference type="EMBL" id="CAFBMT010000020">
    <property type="protein sequence ID" value="CAB4948947.1"/>
    <property type="molecule type" value="Genomic_DNA"/>
</dbReference>
<dbReference type="AlphaFoldDB" id="A0A6J7BLZ7"/>
<proteinExistence type="predicted"/>
<dbReference type="EMBL" id="CAESGF010000024">
    <property type="protein sequence ID" value="CAB4365104.1"/>
    <property type="molecule type" value="Genomic_DNA"/>
</dbReference>
<feature type="transmembrane region" description="Helical" evidence="1">
    <location>
        <begin position="7"/>
        <end position="25"/>
    </location>
</feature>
<evidence type="ECO:0000313" key="4">
    <source>
        <dbReference type="EMBL" id="CAB4836280.1"/>
    </source>
</evidence>
<dbReference type="EMBL" id="CAEZYF010000022">
    <property type="protein sequence ID" value="CAB4738446.1"/>
    <property type="molecule type" value="Genomic_DNA"/>
</dbReference>
<evidence type="ECO:0000256" key="1">
    <source>
        <dbReference type="SAM" id="Phobius"/>
    </source>
</evidence>
<evidence type="ECO:0000313" key="7">
    <source>
        <dbReference type="EMBL" id="CAB4990241.1"/>
    </source>
</evidence>
<name>A0A6J7BLZ7_9ZZZZ</name>
<accession>A0A6J7BLZ7</accession>
<keyword evidence="1" id="KW-0812">Transmembrane</keyword>
<dbReference type="EMBL" id="CAFAAV010000394">
    <property type="protein sequence ID" value="CAB4836280.1"/>
    <property type="molecule type" value="Genomic_DNA"/>
</dbReference>
<protein>
    <submittedName>
        <fullName evidence="5">Unannotated protein</fullName>
    </submittedName>
</protein>
<evidence type="ECO:0000313" key="3">
    <source>
        <dbReference type="EMBL" id="CAB4738446.1"/>
    </source>
</evidence>
<keyword evidence="1" id="KW-0472">Membrane</keyword>
<dbReference type="PANTHER" id="PTHR40078">
    <property type="entry name" value="INTEGRAL MEMBRANE PROTEIN-RELATED"/>
    <property type="match status" value="1"/>
</dbReference>
<dbReference type="InterPro" id="IPR038750">
    <property type="entry name" value="YczE/YyaS-like"/>
</dbReference>
<evidence type="ECO:0000313" key="5">
    <source>
        <dbReference type="EMBL" id="CAB4846195.1"/>
    </source>
</evidence>
<organism evidence="5">
    <name type="scientific">freshwater metagenome</name>
    <dbReference type="NCBI Taxonomy" id="449393"/>
    <lineage>
        <taxon>unclassified sequences</taxon>
        <taxon>metagenomes</taxon>
        <taxon>ecological metagenomes</taxon>
    </lineage>
</organism>
<reference evidence="5" key="1">
    <citation type="submission" date="2020-05" db="EMBL/GenBank/DDBJ databases">
        <authorList>
            <person name="Chiriac C."/>
            <person name="Salcher M."/>
            <person name="Ghai R."/>
            <person name="Kavagutti S V."/>
        </authorList>
    </citation>
    <scope>NUCLEOTIDE SEQUENCE</scope>
</reference>
<feature type="transmembrane region" description="Helical" evidence="1">
    <location>
        <begin position="156"/>
        <end position="177"/>
    </location>
</feature>
<feature type="transmembrane region" description="Helical" evidence="1">
    <location>
        <begin position="105"/>
        <end position="125"/>
    </location>
</feature>
<sequence length="196" mass="20225">MSRATRLFRLLISWVGIGVAVPLLVKAKLGVAPYDVLNTGLHQSTAWSLGICFIVTSAVFFGTGYLLGAKLGWACLGGTLTIGVLVNRVLAVLPDQRRLLPRGGYLVVGTLIIAAAICLVVSTNLGPGPSEVVMLGLVNRGLGVAPARWISDGVPLVVGAALGGSVGVGTVAFAFGMGPMVKFGLRRLGYHPHVAV</sequence>
<dbReference type="Pfam" id="PF19700">
    <property type="entry name" value="DUF6198"/>
    <property type="match status" value="1"/>
</dbReference>
<feature type="transmembrane region" description="Helical" evidence="1">
    <location>
        <begin position="45"/>
        <end position="67"/>
    </location>
</feature>
<evidence type="ECO:0000313" key="6">
    <source>
        <dbReference type="EMBL" id="CAB4948947.1"/>
    </source>
</evidence>
<dbReference type="PANTHER" id="PTHR40078:SF1">
    <property type="entry name" value="INTEGRAL MEMBRANE PROTEIN"/>
    <property type="match status" value="1"/>
</dbReference>
<evidence type="ECO:0000313" key="2">
    <source>
        <dbReference type="EMBL" id="CAB4365104.1"/>
    </source>
</evidence>
<dbReference type="EMBL" id="CAFBOL010000032">
    <property type="protein sequence ID" value="CAB4990241.1"/>
    <property type="molecule type" value="Genomic_DNA"/>
</dbReference>
<keyword evidence="1" id="KW-1133">Transmembrane helix</keyword>
<dbReference type="EMBL" id="CAFBIY010000004">
    <property type="protein sequence ID" value="CAB4846195.1"/>
    <property type="molecule type" value="Genomic_DNA"/>
</dbReference>
<feature type="transmembrane region" description="Helical" evidence="1">
    <location>
        <begin position="74"/>
        <end position="93"/>
    </location>
</feature>
<gene>
    <name evidence="3" type="ORF">UFOPK2656_02718</name>
    <name evidence="4" type="ORF">UFOPK3099_03102</name>
    <name evidence="5" type="ORF">UFOPK3267_00134</name>
    <name evidence="6" type="ORF">UFOPK3651_02712</name>
    <name evidence="7" type="ORF">UFOPK3931_01423</name>
    <name evidence="2" type="ORF">UFOPK4189_02860</name>
</gene>